<dbReference type="PROSITE" id="PS00196">
    <property type="entry name" value="COPPER_BLUE"/>
    <property type="match status" value="1"/>
</dbReference>
<dbReference type="OrthoDB" id="1934652at2759"/>
<dbReference type="PANTHER" id="PTHR33021">
    <property type="entry name" value="BLUE COPPER PROTEIN"/>
    <property type="match status" value="1"/>
</dbReference>
<reference evidence="4 5" key="1">
    <citation type="submission" date="2019-06" db="EMBL/GenBank/DDBJ databases">
        <title>A chromosomal-level reference genome of Carpinus fangiana (Coryloideae, Betulaceae).</title>
        <authorList>
            <person name="Yang X."/>
            <person name="Wang Z."/>
            <person name="Zhang L."/>
            <person name="Hao G."/>
            <person name="Liu J."/>
            <person name="Yang Y."/>
        </authorList>
    </citation>
    <scope>NUCLEOTIDE SEQUENCE [LARGE SCALE GENOMIC DNA]</scope>
    <source>
        <strain evidence="4">Cfa_2016G</strain>
        <tissue evidence="4">Leaf</tissue>
    </source>
</reference>
<dbReference type="InterPro" id="IPR039391">
    <property type="entry name" value="Phytocyanin-like"/>
</dbReference>
<sequence length="89" mass="9883">MFPNLVVSHGPSYYPNQKVPHGPAFNYYPSFHNVAVVDVKGYKGCSPSSKAKIYTSGKDRIKLSKGRNYFICSIPGHCDEGMKLSVYAH</sequence>
<dbReference type="PROSITE" id="PS51485">
    <property type="entry name" value="PHYTOCYANIN"/>
    <property type="match status" value="1"/>
</dbReference>
<organism evidence="4 5">
    <name type="scientific">Carpinus fangiana</name>
    <dbReference type="NCBI Taxonomy" id="176857"/>
    <lineage>
        <taxon>Eukaryota</taxon>
        <taxon>Viridiplantae</taxon>
        <taxon>Streptophyta</taxon>
        <taxon>Embryophyta</taxon>
        <taxon>Tracheophyta</taxon>
        <taxon>Spermatophyta</taxon>
        <taxon>Magnoliopsida</taxon>
        <taxon>eudicotyledons</taxon>
        <taxon>Gunneridae</taxon>
        <taxon>Pentapetalae</taxon>
        <taxon>rosids</taxon>
        <taxon>fabids</taxon>
        <taxon>Fagales</taxon>
        <taxon>Betulaceae</taxon>
        <taxon>Carpinus</taxon>
    </lineage>
</organism>
<name>A0A5N6QH46_9ROSI</name>
<dbReference type="GO" id="GO:0005886">
    <property type="term" value="C:plasma membrane"/>
    <property type="evidence" value="ECO:0007669"/>
    <property type="project" value="TreeGrafter"/>
</dbReference>
<evidence type="ECO:0000313" key="5">
    <source>
        <dbReference type="Proteomes" id="UP000327013"/>
    </source>
</evidence>
<dbReference type="SUPFAM" id="SSF49503">
    <property type="entry name" value="Cupredoxins"/>
    <property type="match status" value="1"/>
</dbReference>
<keyword evidence="2" id="KW-0186">Copper</keyword>
<dbReference type="GO" id="GO:0046872">
    <property type="term" value="F:metal ion binding"/>
    <property type="evidence" value="ECO:0007669"/>
    <property type="project" value="UniProtKB-KW"/>
</dbReference>
<dbReference type="PANTHER" id="PTHR33021:SF469">
    <property type="entry name" value="PHYTOCYANIN DOMAIN-CONTAINING PROTEIN"/>
    <property type="match status" value="1"/>
</dbReference>
<dbReference type="InterPro" id="IPR028871">
    <property type="entry name" value="BlueCu_1_BS"/>
</dbReference>
<dbReference type="AlphaFoldDB" id="A0A5N6QH46"/>
<evidence type="ECO:0000256" key="1">
    <source>
        <dbReference type="ARBA" id="ARBA00022723"/>
    </source>
</evidence>
<evidence type="ECO:0000259" key="3">
    <source>
        <dbReference type="PROSITE" id="PS51485"/>
    </source>
</evidence>
<dbReference type="Gene3D" id="2.60.40.420">
    <property type="entry name" value="Cupredoxins - blue copper proteins"/>
    <property type="match status" value="1"/>
</dbReference>
<proteinExistence type="predicted"/>
<dbReference type="GO" id="GO:0009055">
    <property type="term" value="F:electron transfer activity"/>
    <property type="evidence" value="ECO:0007669"/>
    <property type="project" value="InterPro"/>
</dbReference>
<dbReference type="EMBL" id="CM017321">
    <property type="protein sequence ID" value="KAE7997979.1"/>
    <property type="molecule type" value="Genomic_DNA"/>
</dbReference>
<gene>
    <name evidence="4" type="ORF">FH972_002563</name>
</gene>
<evidence type="ECO:0000313" key="4">
    <source>
        <dbReference type="EMBL" id="KAE7997979.1"/>
    </source>
</evidence>
<dbReference type="InterPro" id="IPR008972">
    <property type="entry name" value="Cupredoxin"/>
</dbReference>
<feature type="domain" description="Phytocyanin" evidence="3">
    <location>
        <begin position="1"/>
        <end position="89"/>
    </location>
</feature>
<keyword evidence="5" id="KW-1185">Reference proteome</keyword>
<keyword evidence="1" id="KW-0479">Metal-binding</keyword>
<accession>A0A5N6QH46</accession>
<evidence type="ECO:0000256" key="2">
    <source>
        <dbReference type="ARBA" id="ARBA00023008"/>
    </source>
</evidence>
<dbReference type="Proteomes" id="UP000327013">
    <property type="component" value="Chromosome 1"/>
</dbReference>
<dbReference type="Pfam" id="PF02298">
    <property type="entry name" value="Cu_bind_like"/>
    <property type="match status" value="1"/>
</dbReference>
<protein>
    <recommendedName>
        <fullName evidence="3">Phytocyanin domain-containing protein</fullName>
    </recommendedName>
</protein>
<dbReference type="InterPro" id="IPR003245">
    <property type="entry name" value="Phytocyanin_dom"/>
</dbReference>